<feature type="signal peptide" evidence="5">
    <location>
        <begin position="1"/>
        <end position="33"/>
    </location>
</feature>
<organism evidence="6 7">
    <name type="scientific">Eleusine coracana subsp. coracana</name>
    <dbReference type="NCBI Taxonomy" id="191504"/>
    <lineage>
        <taxon>Eukaryota</taxon>
        <taxon>Viridiplantae</taxon>
        <taxon>Streptophyta</taxon>
        <taxon>Embryophyta</taxon>
        <taxon>Tracheophyta</taxon>
        <taxon>Spermatophyta</taxon>
        <taxon>Magnoliopsida</taxon>
        <taxon>Liliopsida</taxon>
        <taxon>Poales</taxon>
        <taxon>Poaceae</taxon>
        <taxon>PACMAD clade</taxon>
        <taxon>Chloridoideae</taxon>
        <taxon>Cynodonteae</taxon>
        <taxon>Eleusininae</taxon>
        <taxon>Eleusine</taxon>
    </lineage>
</organism>
<dbReference type="Gene3D" id="3.90.550.10">
    <property type="entry name" value="Spore Coat Polysaccharide Biosynthesis Protein SpsA, Chain A"/>
    <property type="match status" value="1"/>
</dbReference>
<dbReference type="Pfam" id="PF01501">
    <property type="entry name" value="Glyco_transf_8"/>
    <property type="match status" value="1"/>
</dbReference>
<evidence type="ECO:0000313" key="6">
    <source>
        <dbReference type="EMBL" id="GJN22265.1"/>
    </source>
</evidence>
<evidence type="ECO:0000256" key="1">
    <source>
        <dbReference type="ARBA" id="ARBA00004877"/>
    </source>
</evidence>
<evidence type="ECO:0000256" key="3">
    <source>
        <dbReference type="ARBA" id="ARBA00022676"/>
    </source>
</evidence>
<dbReference type="InterPro" id="IPR029993">
    <property type="entry name" value="GAUT"/>
</dbReference>
<accession>A0AAV5EI11</accession>
<dbReference type="GO" id="GO:0000139">
    <property type="term" value="C:Golgi membrane"/>
    <property type="evidence" value="ECO:0007669"/>
    <property type="project" value="UniProtKB-SubCell"/>
</dbReference>
<reference evidence="6" key="1">
    <citation type="journal article" date="2018" name="DNA Res.">
        <title>Multiple hybrid de novo genome assembly of finger millet, an orphan allotetraploid crop.</title>
        <authorList>
            <person name="Hatakeyama M."/>
            <person name="Aluri S."/>
            <person name="Balachadran M.T."/>
            <person name="Sivarajan S.R."/>
            <person name="Patrignani A."/>
            <person name="Gruter S."/>
            <person name="Poveda L."/>
            <person name="Shimizu-Inatsugi R."/>
            <person name="Baeten J."/>
            <person name="Francoijs K.J."/>
            <person name="Nataraja K.N."/>
            <person name="Reddy Y.A.N."/>
            <person name="Phadnis S."/>
            <person name="Ravikumar R.L."/>
            <person name="Schlapbach R."/>
            <person name="Sreeman S.M."/>
            <person name="Shimizu K.K."/>
        </authorList>
    </citation>
    <scope>NUCLEOTIDE SEQUENCE</scope>
</reference>
<dbReference type="InterPro" id="IPR002495">
    <property type="entry name" value="Glyco_trans_8"/>
</dbReference>
<comment type="caution">
    <text evidence="6">The sequence shown here is derived from an EMBL/GenBank/DDBJ whole genome shotgun (WGS) entry which is preliminary data.</text>
</comment>
<dbReference type="EC" id="2.4.1.-" evidence="4"/>
<proteinExistence type="inferred from homology"/>
<name>A0AAV5EI11_ELECO</name>
<dbReference type="AlphaFoldDB" id="A0AAV5EI11"/>
<keyword evidence="4" id="KW-0961">Cell wall biogenesis/degradation</keyword>
<feature type="chain" id="PRO_5043618765" description="Hexosyltransferase" evidence="5">
    <location>
        <begin position="34"/>
        <end position="496"/>
    </location>
</feature>
<dbReference type="SUPFAM" id="SSF53448">
    <property type="entry name" value="Nucleotide-diphospho-sugar transferases"/>
    <property type="match status" value="1"/>
</dbReference>
<gene>
    <name evidence="6" type="primary">gb09819</name>
    <name evidence="6" type="ORF">PR202_gb09819</name>
</gene>
<dbReference type="PANTHER" id="PTHR32116:SF33">
    <property type="entry name" value="HEXOSYLTRANSFERASE"/>
    <property type="match status" value="1"/>
</dbReference>
<dbReference type="GO" id="GO:0071555">
    <property type="term" value="P:cell wall organization"/>
    <property type="evidence" value="ECO:0007669"/>
    <property type="project" value="UniProtKB-KW"/>
</dbReference>
<keyword evidence="3 4" id="KW-0328">Glycosyltransferase</keyword>
<keyword evidence="3 4" id="KW-0808">Transferase</keyword>
<keyword evidence="4" id="KW-0333">Golgi apparatus</keyword>
<comment type="pathway">
    <text evidence="1 4">Glycan metabolism; pectin biosynthesis.</text>
</comment>
<comment type="subcellular location">
    <subcellularLocation>
        <location evidence="4">Golgi apparatus membrane</location>
        <topology evidence="4">Single-pass type II membrane protein</topology>
    </subcellularLocation>
</comment>
<evidence type="ECO:0000256" key="2">
    <source>
        <dbReference type="ARBA" id="ARBA00006351"/>
    </source>
</evidence>
<sequence length="496" mass="54517">MASRNPARRRAAVAAVITLILLASVSFLLSATATTSATAATNSPAARLAAVQRHAEDQAAVLAAYVAHARRLSAASAAQTDAFISTSARLSATASRVTLSTVGLLEKDARAQVKRARALASSAKEAFDTQSKIQKLSDTVFAVGQQLLRARRAGVLNSRIAAGSTPKSLHCLAMRLLESRLANASAVPADDPAAPPPEYAADPSLYHYAVFSDNVLAVSVVVASAARAAAEPARHVFHVVTKPMYLPAFRVWFARRPPPLGVRVQLLAVSDFPFLNNASSSPVLARIEEDGERDVAMLDYLRFYLPEMFPALRRVVLLEDDVVVQRDLAGLWHVDMGAGAVNAAVHTCFGGFRRYGKYLNFSDPFVRERFSPRACAWSYGVNVFDLQAWRREQCTQQFHSFMEMNENGTLWDRTSVLPAGLMTFYGKTKPLDKSWHVMGLGYNPHIRPEDIREAAVVHFNGNMKPWLDVAFNQYKHLWTNHVDTEMEFLTLCNFGL</sequence>
<keyword evidence="5" id="KW-0732">Signal</keyword>
<dbReference type="PANTHER" id="PTHR32116">
    <property type="entry name" value="GALACTURONOSYLTRANSFERASE 4-RELATED"/>
    <property type="match status" value="1"/>
</dbReference>
<reference evidence="6" key="2">
    <citation type="submission" date="2021-12" db="EMBL/GenBank/DDBJ databases">
        <title>Resequencing data analysis of finger millet.</title>
        <authorList>
            <person name="Hatakeyama M."/>
            <person name="Aluri S."/>
            <person name="Balachadran M.T."/>
            <person name="Sivarajan S.R."/>
            <person name="Poveda L."/>
            <person name="Shimizu-Inatsugi R."/>
            <person name="Schlapbach R."/>
            <person name="Sreeman S.M."/>
            <person name="Shimizu K.K."/>
        </authorList>
    </citation>
    <scope>NUCLEOTIDE SEQUENCE</scope>
</reference>
<comment type="similarity">
    <text evidence="2 4">Belongs to the glycosyltransferase 8 family.</text>
</comment>
<evidence type="ECO:0000313" key="7">
    <source>
        <dbReference type="Proteomes" id="UP001054889"/>
    </source>
</evidence>
<dbReference type="EMBL" id="BQKI01000075">
    <property type="protein sequence ID" value="GJN22265.1"/>
    <property type="molecule type" value="Genomic_DNA"/>
</dbReference>
<keyword evidence="7" id="KW-1185">Reference proteome</keyword>
<evidence type="ECO:0000256" key="5">
    <source>
        <dbReference type="SAM" id="SignalP"/>
    </source>
</evidence>
<evidence type="ECO:0000256" key="4">
    <source>
        <dbReference type="RuleBase" id="RU362027"/>
    </source>
</evidence>
<protein>
    <recommendedName>
        <fullName evidence="4">Hexosyltransferase</fullName>
        <ecNumber evidence="4">2.4.1.-</ecNumber>
    </recommendedName>
</protein>
<dbReference type="Proteomes" id="UP001054889">
    <property type="component" value="Unassembled WGS sequence"/>
</dbReference>
<dbReference type="InterPro" id="IPR029044">
    <property type="entry name" value="Nucleotide-diphossugar_trans"/>
</dbReference>
<dbReference type="GO" id="GO:0047262">
    <property type="term" value="F:polygalacturonate 4-alpha-galacturonosyltransferase activity"/>
    <property type="evidence" value="ECO:0007669"/>
    <property type="project" value="InterPro"/>
</dbReference>